<evidence type="ECO:0000256" key="2">
    <source>
        <dbReference type="SAM" id="Phobius"/>
    </source>
</evidence>
<comment type="caution">
    <text evidence="3">The sequence shown here is derived from an EMBL/GenBank/DDBJ whole genome shotgun (WGS) entry which is preliminary data.</text>
</comment>
<dbReference type="Proteomes" id="UP000253805">
    <property type="component" value="Unassembled WGS sequence"/>
</dbReference>
<keyword evidence="2" id="KW-0472">Membrane</keyword>
<feature type="compositionally biased region" description="Low complexity" evidence="1">
    <location>
        <begin position="341"/>
        <end position="350"/>
    </location>
</feature>
<name>A0A369NXB5_9ACTN</name>
<evidence type="ECO:0000313" key="3">
    <source>
        <dbReference type="EMBL" id="RDC41381.1"/>
    </source>
</evidence>
<feature type="compositionally biased region" description="Low complexity" evidence="1">
    <location>
        <begin position="302"/>
        <end position="311"/>
    </location>
</feature>
<dbReference type="EMBL" id="PPUT01000043">
    <property type="protein sequence ID" value="RDC41381.1"/>
    <property type="molecule type" value="Genomic_DNA"/>
</dbReference>
<proteinExistence type="predicted"/>
<gene>
    <name evidence="3" type="ORF">C1850_11090</name>
</gene>
<protein>
    <submittedName>
        <fullName evidence="3">Uncharacterized protein</fullName>
    </submittedName>
</protein>
<feature type="transmembrane region" description="Helical" evidence="2">
    <location>
        <begin position="428"/>
        <end position="447"/>
    </location>
</feature>
<sequence>MIVGDITRFTNKGMGLAMRVLADGLAALLALTFLNLTVLPGTALAEEADGVDAATEHLVLPAPEEPEAGSNVFVYLHLSGPALDTAKAAGLEVNREGWFTVGVIALEGIAKPSEKPLNYEVDQPELEAMQSQIDTALRSINYYPGAQALSLSAAKWTSLKVCSGATDYAAAGHTWHLDGELCDQLVNFDVRYIDAEGNALAVGDVDDQGNKTDTRTILAAVGSEIAADDQIIDIEGYEYSKDLTTEKNGGESVTVAAEPLARSSVSGMTLVYEKKAEEPVRPENPGDNDPTDKPVVPDDDGNGSVDNNGGVKPQAPSDNETPKVPSIKVPAPSTPQQSQSNAQNNDNAAGANGGGFNAGERTTVSEPAPQAGTAKVVLAETAPAEQPAAETVSIDDDATPMVARVGGAEAIAEEDVPMGAFDAPVDPAPWVAGLGAIGTALWGVVAVRRRLVMAQQLATFESQVLGNSAVEADAVAVPNAGHQAL</sequence>
<evidence type="ECO:0000256" key="1">
    <source>
        <dbReference type="SAM" id="MobiDB-lite"/>
    </source>
</evidence>
<feature type="region of interest" description="Disordered" evidence="1">
    <location>
        <begin position="273"/>
        <end position="369"/>
    </location>
</feature>
<dbReference type="RefSeq" id="WP_114549717.1">
    <property type="nucleotide sequence ID" value="NZ_PPUT01000043.1"/>
</dbReference>
<keyword evidence="2" id="KW-1133">Transmembrane helix</keyword>
<keyword evidence="2" id="KW-0812">Transmembrane</keyword>
<evidence type="ECO:0000313" key="4">
    <source>
        <dbReference type="Proteomes" id="UP000253805"/>
    </source>
</evidence>
<accession>A0A369NXB5</accession>
<reference evidence="3 4" key="1">
    <citation type="journal article" date="2018" name="Elife">
        <title>Discovery and characterization of a prevalent human gut bacterial enzyme sufficient for the inactivation of a family of plant toxins.</title>
        <authorList>
            <person name="Koppel N."/>
            <person name="Bisanz J.E."/>
            <person name="Pandelia M.E."/>
            <person name="Turnbaugh P.J."/>
            <person name="Balskus E.P."/>
        </authorList>
    </citation>
    <scope>NUCLEOTIDE SEQUENCE [LARGE SCALE GENOMIC DNA]</scope>
    <source>
        <strain evidence="3 4">OB21 GAM 11</strain>
    </source>
</reference>
<organism evidence="3 4">
    <name type="scientific">Adlercreutzia equolifaciens subsp. celatus</name>
    <dbReference type="NCBI Taxonomy" id="394340"/>
    <lineage>
        <taxon>Bacteria</taxon>
        <taxon>Bacillati</taxon>
        <taxon>Actinomycetota</taxon>
        <taxon>Coriobacteriia</taxon>
        <taxon>Eggerthellales</taxon>
        <taxon>Eggerthellaceae</taxon>
        <taxon>Adlercreutzia</taxon>
    </lineage>
</organism>
<dbReference type="AlphaFoldDB" id="A0A369NXB5"/>